<dbReference type="OrthoDB" id="4419620at2"/>
<comment type="caution">
    <text evidence="2">The sequence shown here is derived from an EMBL/GenBank/DDBJ whole genome shotgun (WGS) entry which is preliminary data.</text>
</comment>
<gene>
    <name evidence="2" type="ORF">D3273_02045</name>
</gene>
<feature type="domain" description="HTH cro/C1-type" evidence="1">
    <location>
        <begin position="7"/>
        <end position="36"/>
    </location>
</feature>
<evidence type="ECO:0000259" key="1">
    <source>
        <dbReference type="PROSITE" id="PS50943"/>
    </source>
</evidence>
<dbReference type="AlphaFoldDB" id="A0A4V1RVB3"/>
<sequence length="79" mass="8453">MISVRQLKAARALLGWSQDEMASKSGLSRTTLGRLEMADEQLGGYATTRDKIVRTCEAAGITFLSEDDGSEGVKISGSE</sequence>
<reference evidence="2 3" key="2">
    <citation type="submission" date="2019-02" db="EMBL/GenBank/DDBJ databases">
        <title>'Lichenibacterium ramalinii' gen. nov. sp. nov., 'Lichenibacterium minor' gen. nov. sp. nov.</title>
        <authorList>
            <person name="Pankratov T."/>
        </authorList>
    </citation>
    <scope>NUCLEOTIDE SEQUENCE [LARGE SCALE GENOMIC DNA]</scope>
    <source>
        <strain evidence="2 3">RmlP026</strain>
    </source>
</reference>
<evidence type="ECO:0000313" key="3">
    <source>
        <dbReference type="Proteomes" id="UP000290759"/>
    </source>
</evidence>
<dbReference type="SUPFAM" id="SSF47413">
    <property type="entry name" value="lambda repressor-like DNA-binding domains"/>
    <property type="match status" value="1"/>
</dbReference>
<dbReference type="GO" id="GO:0003677">
    <property type="term" value="F:DNA binding"/>
    <property type="evidence" value="ECO:0007669"/>
    <property type="project" value="InterPro"/>
</dbReference>
<keyword evidence="3" id="KW-1185">Reference proteome</keyword>
<organism evidence="2 3">
    <name type="scientific">Lichenibacterium minor</name>
    <dbReference type="NCBI Taxonomy" id="2316528"/>
    <lineage>
        <taxon>Bacteria</taxon>
        <taxon>Pseudomonadati</taxon>
        <taxon>Pseudomonadota</taxon>
        <taxon>Alphaproteobacteria</taxon>
        <taxon>Hyphomicrobiales</taxon>
        <taxon>Lichenihabitantaceae</taxon>
        <taxon>Lichenibacterium</taxon>
    </lineage>
</organism>
<dbReference type="PROSITE" id="PS50943">
    <property type="entry name" value="HTH_CROC1"/>
    <property type="match status" value="1"/>
</dbReference>
<dbReference type="EMBL" id="QYBB01000001">
    <property type="protein sequence ID" value="RYC34054.1"/>
    <property type="molecule type" value="Genomic_DNA"/>
</dbReference>
<name>A0A4V1RVB3_9HYPH</name>
<reference evidence="2 3" key="1">
    <citation type="submission" date="2018-12" db="EMBL/GenBank/DDBJ databases">
        <authorList>
            <person name="Grouzdev D.S."/>
            <person name="Krutkina M.S."/>
        </authorList>
    </citation>
    <scope>NUCLEOTIDE SEQUENCE [LARGE SCALE GENOMIC DNA]</scope>
    <source>
        <strain evidence="2 3">RmlP026</strain>
    </source>
</reference>
<proteinExistence type="predicted"/>
<dbReference type="CDD" id="cd00093">
    <property type="entry name" value="HTH_XRE"/>
    <property type="match status" value="1"/>
</dbReference>
<dbReference type="Gene3D" id="1.10.260.40">
    <property type="entry name" value="lambda repressor-like DNA-binding domains"/>
    <property type="match status" value="1"/>
</dbReference>
<dbReference type="Proteomes" id="UP000290759">
    <property type="component" value="Unassembled WGS sequence"/>
</dbReference>
<dbReference type="InterPro" id="IPR010982">
    <property type="entry name" value="Lambda_DNA-bd_dom_sf"/>
</dbReference>
<dbReference type="RefSeq" id="WP_129222966.1">
    <property type="nucleotide sequence ID" value="NZ_QYBB01000001.1"/>
</dbReference>
<dbReference type="InterPro" id="IPR001387">
    <property type="entry name" value="Cro/C1-type_HTH"/>
</dbReference>
<accession>A0A4V1RVB3</accession>
<dbReference type="Pfam" id="PF01381">
    <property type="entry name" value="HTH_3"/>
    <property type="match status" value="1"/>
</dbReference>
<protein>
    <submittedName>
        <fullName evidence="2">XRE family transcriptional regulator</fullName>
    </submittedName>
</protein>
<evidence type="ECO:0000313" key="2">
    <source>
        <dbReference type="EMBL" id="RYC34054.1"/>
    </source>
</evidence>